<organism evidence="3 4">
    <name type="scientific">Neisseria elongata</name>
    <dbReference type="NCBI Taxonomy" id="495"/>
    <lineage>
        <taxon>Bacteria</taxon>
        <taxon>Pseudomonadati</taxon>
        <taxon>Pseudomonadota</taxon>
        <taxon>Betaproteobacteria</taxon>
        <taxon>Neisseriales</taxon>
        <taxon>Neisseriaceae</taxon>
        <taxon>Neisseria</taxon>
    </lineage>
</organism>
<sequence>MKRAILLPLLLAAATAQANDSTGFVETGGIQYLKNPHIEMQSEDLYISQRQIRVAYSFKNHSAQDITETVLFPLPEIPATPDGDFADTAGLINSFRIWADGKAVKPQIHVRAFFETKDGKKLDMTAKLKQCGLSDIELMAPWTNRYDHEKVSAKIKACLAPQAAKLKLKVDDDISDFWSATIVYSWKQTFKAGKTTNIKHQYTPLLGGSFLIPPAEPEKGGPMAKTYCIREDLRRTLADPRHRFRTYTQLGYVLTTGANWAKPIGKFTLTIEREPGQLVSLCWDKSLRKISPTVFRAEKTDFLPKKDLDIIFFADLEPI</sequence>
<evidence type="ECO:0000313" key="3">
    <source>
        <dbReference type="EMBL" id="STZ68093.1"/>
    </source>
</evidence>
<feature type="signal peptide" evidence="1">
    <location>
        <begin position="1"/>
        <end position="18"/>
    </location>
</feature>
<dbReference type="RefSeq" id="WP_074897359.1">
    <property type="nucleotide sequence ID" value="NZ_CP031252.1"/>
</dbReference>
<protein>
    <recommendedName>
        <fullName evidence="2">DUF4424 domain-containing protein</fullName>
    </recommendedName>
</protein>
<evidence type="ECO:0000313" key="4">
    <source>
        <dbReference type="Proteomes" id="UP000254927"/>
    </source>
</evidence>
<dbReference type="Proteomes" id="UP000254927">
    <property type="component" value="Unassembled WGS sequence"/>
</dbReference>
<dbReference type="InterPro" id="IPR025538">
    <property type="entry name" value="DUF4424"/>
</dbReference>
<evidence type="ECO:0000256" key="1">
    <source>
        <dbReference type="SAM" id="SignalP"/>
    </source>
</evidence>
<dbReference type="GeneID" id="93352581"/>
<name>A0A378U1P2_NEIEL</name>
<feature type="chain" id="PRO_5016607314" description="DUF4424 domain-containing protein" evidence="1">
    <location>
        <begin position="19"/>
        <end position="319"/>
    </location>
</feature>
<evidence type="ECO:0000259" key="2">
    <source>
        <dbReference type="Pfam" id="PF14415"/>
    </source>
</evidence>
<dbReference type="Pfam" id="PF14415">
    <property type="entry name" value="DUF4424"/>
    <property type="match status" value="1"/>
</dbReference>
<reference evidence="3 4" key="1">
    <citation type="submission" date="2018-06" db="EMBL/GenBank/DDBJ databases">
        <authorList>
            <consortium name="Pathogen Informatics"/>
            <person name="Doyle S."/>
        </authorList>
    </citation>
    <scope>NUCLEOTIDE SEQUENCE [LARGE SCALE GENOMIC DNA]</scope>
    <source>
        <strain evidence="3 4">NCTC10660</strain>
    </source>
</reference>
<dbReference type="Gene3D" id="2.60.40.3680">
    <property type="match status" value="1"/>
</dbReference>
<accession>A0A378U1P2</accession>
<proteinExistence type="predicted"/>
<keyword evidence="1" id="KW-0732">Signal</keyword>
<feature type="domain" description="DUF4424" evidence="2">
    <location>
        <begin position="18"/>
        <end position="310"/>
    </location>
</feature>
<dbReference type="EMBL" id="UGQW01000002">
    <property type="protein sequence ID" value="STZ68093.1"/>
    <property type="molecule type" value="Genomic_DNA"/>
</dbReference>
<gene>
    <name evidence="3" type="ORF">NCTC10660_01599</name>
</gene>
<dbReference type="AlphaFoldDB" id="A0A378U1P2"/>